<keyword evidence="2" id="KW-1185">Reference proteome</keyword>
<name>A0AB73QNL0_YERKR</name>
<gene>
    <name evidence="1" type="ORF">CBW52_05510</name>
</gene>
<dbReference type="EMBL" id="NHOG01000007">
    <property type="protein sequence ID" value="OVZ82260.1"/>
    <property type="molecule type" value="Genomic_DNA"/>
</dbReference>
<dbReference type="AlphaFoldDB" id="A0AB73QNL0"/>
<protein>
    <submittedName>
        <fullName evidence="1">Uncharacterized protein</fullName>
    </submittedName>
</protein>
<proteinExistence type="predicted"/>
<evidence type="ECO:0000313" key="1">
    <source>
        <dbReference type="EMBL" id="OVZ82260.1"/>
    </source>
</evidence>
<accession>A0AB73QNL0</accession>
<dbReference type="Proteomes" id="UP000195840">
    <property type="component" value="Unassembled WGS sequence"/>
</dbReference>
<evidence type="ECO:0000313" key="2">
    <source>
        <dbReference type="Proteomes" id="UP000195840"/>
    </source>
</evidence>
<reference evidence="1 2" key="1">
    <citation type="submission" date="2017-05" db="EMBL/GenBank/DDBJ databases">
        <title>Whole genome sequencing of Yersinia kristensenii.</title>
        <authorList>
            <person name="Campioni F."/>
        </authorList>
    </citation>
    <scope>NUCLEOTIDE SEQUENCE [LARGE SCALE GENOMIC DNA]</scope>
    <source>
        <strain evidence="1 2">CFSAN060538</strain>
    </source>
</reference>
<organism evidence="1 2">
    <name type="scientific">Yersinia kristensenii</name>
    <dbReference type="NCBI Taxonomy" id="28152"/>
    <lineage>
        <taxon>Bacteria</taxon>
        <taxon>Pseudomonadati</taxon>
        <taxon>Pseudomonadota</taxon>
        <taxon>Gammaproteobacteria</taxon>
        <taxon>Enterobacterales</taxon>
        <taxon>Yersiniaceae</taxon>
        <taxon>Yersinia</taxon>
    </lineage>
</organism>
<sequence length="119" mass="13267">MFKGIHIFCDGAFIAPLSHLYPSYFKLHAYWLSSSNSNYLGHIKVKDKVKLSVFTANDNKSRSDDDSDDNGQATLIKSTLLNAKCFFFTSINRTSCGHARINWVTGIVILAESVSITTE</sequence>
<comment type="caution">
    <text evidence="1">The sequence shown here is derived from an EMBL/GenBank/DDBJ whole genome shotgun (WGS) entry which is preliminary data.</text>
</comment>